<evidence type="ECO:0000256" key="1">
    <source>
        <dbReference type="ARBA" id="ARBA00022448"/>
    </source>
</evidence>
<evidence type="ECO:0000256" key="2">
    <source>
        <dbReference type="ARBA" id="ARBA00022741"/>
    </source>
</evidence>
<dbReference type="GO" id="GO:0005524">
    <property type="term" value="F:ATP binding"/>
    <property type="evidence" value="ECO:0007669"/>
    <property type="project" value="UniProtKB-KW"/>
</dbReference>
<dbReference type="GO" id="GO:0005304">
    <property type="term" value="F:L-valine transmembrane transporter activity"/>
    <property type="evidence" value="ECO:0007669"/>
    <property type="project" value="TreeGrafter"/>
</dbReference>
<dbReference type="GO" id="GO:0016887">
    <property type="term" value="F:ATP hydrolysis activity"/>
    <property type="evidence" value="ECO:0007669"/>
    <property type="project" value="InterPro"/>
</dbReference>
<dbReference type="InterPro" id="IPR051120">
    <property type="entry name" value="ABC_AA/LPS_Transport"/>
</dbReference>
<dbReference type="STRING" id="1122930.SAMN02745168_2525"/>
<keyword evidence="3 5" id="KW-0067">ATP-binding</keyword>
<protein>
    <submittedName>
        <fullName evidence="5">Branched-chain amino acid transport system ATP-binding protein</fullName>
    </submittedName>
</protein>
<dbReference type="GO" id="GO:0042941">
    <property type="term" value="P:D-alanine transmembrane transport"/>
    <property type="evidence" value="ECO:0007669"/>
    <property type="project" value="TreeGrafter"/>
</dbReference>
<dbReference type="PANTHER" id="PTHR45772:SF7">
    <property type="entry name" value="AMINO ACID ABC TRANSPORTER ATP-BINDING PROTEIN"/>
    <property type="match status" value="1"/>
</dbReference>
<dbReference type="InterPro" id="IPR003439">
    <property type="entry name" value="ABC_transporter-like_ATP-bd"/>
</dbReference>
<keyword evidence="1" id="KW-0813">Transport</keyword>
<dbReference type="SMART" id="SM00382">
    <property type="entry name" value="AAA"/>
    <property type="match status" value="1"/>
</dbReference>
<dbReference type="GO" id="GO:0005886">
    <property type="term" value="C:plasma membrane"/>
    <property type="evidence" value="ECO:0007669"/>
    <property type="project" value="TreeGrafter"/>
</dbReference>
<dbReference type="GO" id="GO:0015808">
    <property type="term" value="P:L-alanine transport"/>
    <property type="evidence" value="ECO:0007669"/>
    <property type="project" value="TreeGrafter"/>
</dbReference>
<keyword evidence="2" id="KW-0547">Nucleotide-binding</keyword>
<dbReference type="FunFam" id="3.40.50.300:FF:000421">
    <property type="entry name" value="Branched-chain amino acid ABC transporter ATP-binding protein"/>
    <property type="match status" value="1"/>
</dbReference>
<proteinExistence type="predicted"/>
<gene>
    <name evidence="5" type="ORF">SAMN02745168_2525</name>
</gene>
<dbReference type="GO" id="GO:1903806">
    <property type="term" value="P:L-isoleucine import across plasma membrane"/>
    <property type="evidence" value="ECO:0007669"/>
    <property type="project" value="TreeGrafter"/>
</dbReference>
<dbReference type="InterPro" id="IPR032823">
    <property type="entry name" value="BCA_ABC_TP_C"/>
</dbReference>
<dbReference type="GO" id="GO:0015188">
    <property type="term" value="F:L-isoleucine transmembrane transporter activity"/>
    <property type="evidence" value="ECO:0007669"/>
    <property type="project" value="TreeGrafter"/>
</dbReference>
<feature type="domain" description="ABC transporter" evidence="4">
    <location>
        <begin position="21"/>
        <end position="274"/>
    </location>
</feature>
<dbReference type="Gene3D" id="3.40.50.300">
    <property type="entry name" value="P-loop containing nucleotide triphosphate hydrolases"/>
    <property type="match status" value="1"/>
</dbReference>
<evidence type="ECO:0000313" key="6">
    <source>
        <dbReference type="Proteomes" id="UP000192790"/>
    </source>
</evidence>
<dbReference type="OrthoDB" id="9805514at2"/>
<evidence type="ECO:0000313" key="5">
    <source>
        <dbReference type="EMBL" id="SMC79532.1"/>
    </source>
</evidence>
<keyword evidence="6" id="KW-1185">Reference proteome</keyword>
<dbReference type="GO" id="GO:0015192">
    <property type="term" value="F:L-phenylalanine transmembrane transporter activity"/>
    <property type="evidence" value="ECO:0007669"/>
    <property type="project" value="TreeGrafter"/>
</dbReference>
<dbReference type="AlphaFoldDB" id="A0A1W2C3Q6"/>
<evidence type="ECO:0000259" key="4">
    <source>
        <dbReference type="PROSITE" id="PS50893"/>
    </source>
</evidence>
<dbReference type="Pfam" id="PF00005">
    <property type="entry name" value="ABC_tran"/>
    <property type="match status" value="1"/>
</dbReference>
<reference evidence="5 6" key="1">
    <citation type="submission" date="2017-04" db="EMBL/GenBank/DDBJ databases">
        <authorList>
            <person name="Afonso C.L."/>
            <person name="Miller P.J."/>
            <person name="Scott M.A."/>
            <person name="Spackman E."/>
            <person name="Goraichik I."/>
            <person name="Dimitrov K.M."/>
            <person name="Suarez D.L."/>
            <person name="Swayne D.E."/>
        </authorList>
    </citation>
    <scope>NUCLEOTIDE SEQUENCE [LARGE SCALE GENOMIC DNA]</scope>
    <source>
        <strain evidence="5 6">DSM 12816</strain>
    </source>
</reference>
<dbReference type="CDD" id="cd03219">
    <property type="entry name" value="ABC_Mj1267_LivG_branched"/>
    <property type="match status" value="1"/>
</dbReference>
<name>A0A1W2C3Q6_9FIRM</name>
<dbReference type="InterPro" id="IPR027417">
    <property type="entry name" value="P-loop_NTPase"/>
</dbReference>
<dbReference type="EMBL" id="FWXW01000007">
    <property type="protein sequence ID" value="SMC79532.1"/>
    <property type="molecule type" value="Genomic_DNA"/>
</dbReference>
<sequence>MTLTKEAVHKESPDLKEGVLLECRDISISFGGIRAVSDLTFDVRENEVYGIIGPNGAGKTTVFNIITQFYKADSGAVLFREANGNVIDLVSLKTPQVVRKGLVRSFQNIELIRDLSLADNLLVGAHIHFETSVFSQMLRLPAARREERVLREKAMQVLSFLGLTDRADQLAAGQPYGVLKKIELGRALLSDPRLIILDEPAAGLNDTETEDLTGLVHAIKKDYNCSILLIEHDMRFVMDICQRICAMSFGKKLAVGTPEEIRAHPAVQEAYLGEE</sequence>
<dbReference type="PANTHER" id="PTHR45772">
    <property type="entry name" value="CONSERVED COMPONENT OF ABC TRANSPORTER FOR NATURAL AMINO ACIDS-RELATED"/>
    <property type="match status" value="1"/>
</dbReference>
<dbReference type="InterPro" id="IPR003593">
    <property type="entry name" value="AAA+_ATPase"/>
</dbReference>
<dbReference type="SUPFAM" id="SSF52540">
    <property type="entry name" value="P-loop containing nucleoside triphosphate hydrolases"/>
    <property type="match status" value="1"/>
</dbReference>
<evidence type="ECO:0000256" key="3">
    <source>
        <dbReference type="ARBA" id="ARBA00022840"/>
    </source>
</evidence>
<dbReference type="Pfam" id="PF12399">
    <property type="entry name" value="BCA_ABC_TP_C"/>
    <property type="match status" value="1"/>
</dbReference>
<organism evidence="5 6">
    <name type="scientific">Papillibacter cinnamivorans DSM 12816</name>
    <dbReference type="NCBI Taxonomy" id="1122930"/>
    <lineage>
        <taxon>Bacteria</taxon>
        <taxon>Bacillati</taxon>
        <taxon>Bacillota</taxon>
        <taxon>Clostridia</taxon>
        <taxon>Eubacteriales</taxon>
        <taxon>Oscillospiraceae</taxon>
        <taxon>Papillibacter</taxon>
    </lineage>
</organism>
<dbReference type="PROSITE" id="PS50893">
    <property type="entry name" value="ABC_TRANSPORTER_2"/>
    <property type="match status" value="1"/>
</dbReference>
<dbReference type="Proteomes" id="UP000192790">
    <property type="component" value="Unassembled WGS sequence"/>
</dbReference>
<dbReference type="GO" id="GO:1903805">
    <property type="term" value="P:L-valine import across plasma membrane"/>
    <property type="evidence" value="ECO:0007669"/>
    <property type="project" value="TreeGrafter"/>
</dbReference>
<accession>A0A1W2C3Q6</accession>
<dbReference type="RefSeq" id="WP_084235202.1">
    <property type="nucleotide sequence ID" value="NZ_FWXW01000007.1"/>
</dbReference>